<evidence type="ECO:0000256" key="4">
    <source>
        <dbReference type="ARBA" id="ARBA00048448"/>
    </source>
</evidence>
<reference evidence="7 8" key="1">
    <citation type="journal article" date="2024" name="Commun. Biol.">
        <title>Comparative genomic analysis of thermophilic fungi reveals convergent evolutionary adaptations and gene losses.</title>
        <authorList>
            <person name="Steindorff A.S."/>
            <person name="Aguilar-Pontes M.V."/>
            <person name="Robinson A.J."/>
            <person name="Andreopoulos B."/>
            <person name="LaButti K."/>
            <person name="Kuo A."/>
            <person name="Mondo S."/>
            <person name="Riley R."/>
            <person name="Otillar R."/>
            <person name="Haridas S."/>
            <person name="Lipzen A."/>
            <person name="Grimwood J."/>
            <person name="Schmutz J."/>
            <person name="Clum A."/>
            <person name="Reid I.D."/>
            <person name="Moisan M.C."/>
            <person name="Butler G."/>
            <person name="Nguyen T.T.M."/>
            <person name="Dewar K."/>
            <person name="Conant G."/>
            <person name="Drula E."/>
            <person name="Henrissat B."/>
            <person name="Hansel C."/>
            <person name="Singer S."/>
            <person name="Hutchinson M.I."/>
            <person name="de Vries R.P."/>
            <person name="Natvig D.O."/>
            <person name="Powell A.J."/>
            <person name="Tsang A."/>
            <person name="Grigoriev I.V."/>
        </authorList>
    </citation>
    <scope>NUCLEOTIDE SEQUENCE [LARGE SCALE GENOMIC DNA]</scope>
    <source>
        <strain evidence="7 8">CBS 494.80</strain>
    </source>
</reference>
<dbReference type="PRINTS" id="PR00757">
    <property type="entry name" value="AMINEOXDASEF"/>
</dbReference>
<dbReference type="SUPFAM" id="SSF51905">
    <property type="entry name" value="FAD/NAD(P)-binding domain"/>
    <property type="match status" value="1"/>
</dbReference>
<dbReference type="InterPro" id="IPR036188">
    <property type="entry name" value="FAD/NAD-bd_sf"/>
</dbReference>
<dbReference type="EC" id="1.4.3.-" evidence="5"/>
<organism evidence="7 8">
    <name type="scientific">Oculimacula yallundae</name>
    <dbReference type="NCBI Taxonomy" id="86028"/>
    <lineage>
        <taxon>Eukaryota</taxon>
        <taxon>Fungi</taxon>
        <taxon>Dikarya</taxon>
        <taxon>Ascomycota</taxon>
        <taxon>Pezizomycotina</taxon>
        <taxon>Leotiomycetes</taxon>
        <taxon>Helotiales</taxon>
        <taxon>Ploettnerulaceae</taxon>
        <taxon>Oculimacula</taxon>
    </lineage>
</organism>
<dbReference type="InterPro" id="IPR002937">
    <property type="entry name" value="Amino_oxidase"/>
</dbReference>
<dbReference type="InterPro" id="IPR001613">
    <property type="entry name" value="Flavin_amine_oxidase"/>
</dbReference>
<sequence>MLSDLANGNLPVVDAIVVGAGFSGLAAATKLAASGKSVIVYEALDRVGGKVYDKVLPNGGIVETGAEFVGTAHTRLLELAKELEVETFKTYSAGKMVGYSRKERIVYDPHEQLAPVDEAGLLQLGAATQELEAMAQELDLHAPWNHPRAKIWDSLTYETWLDKAISHPESRAVLNLTTKGLLSAEPADVSLLQILSYIAKAHDETISGGNLQRLVSIKGGAQEFRFTGGPQLIALKLAERLGKHIQLESAVRKITKENGIFVVSGDNFSGRARAVIMTLSPPLAGRIVYSPSLPTRRDQLTQKMAMGSLGKVIAIYKEPFWRKDGLSGECIGLDGIYATSTFDTSPEDGSYGAMLGFLTGDTMRFFNDKTEEEIQEAVVEDFVKYLGEEARNVESWVIQRWDNEEFARGGHFALCSPNVMTQVGSAISEPVGNLFFAGTEASPVWAGFMEGAIRAGEIAAEKIIQLKPGTCSAE</sequence>
<comment type="cofactor">
    <cofactor evidence="1 5">
        <name>FAD</name>
        <dbReference type="ChEBI" id="CHEBI:57692"/>
    </cofactor>
</comment>
<dbReference type="Proteomes" id="UP001595075">
    <property type="component" value="Unassembled WGS sequence"/>
</dbReference>
<proteinExistence type="inferred from homology"/>
<dbReference type="SUPFAM" id="SSF54373">
    <property type="entry name" value="FAD-linked reductases, C-terminal domain"/>
    <property type="match status" value="1"/>
</dbReference>
<dbReference type="Gene3D" id="3.90.660.10">
    <property type="match status" value="1"/>
</dbReference>
<dbReference type="PANTHER" id="PTHR43563">
    <property type="entry name" value="AMINE OXIDASE"/>
    <property type="match status" value="1"/>
</dbReference>
<feature type="domain" description="Amine oxidase" evidence="6">
    <location>
        <begin position="22"/>
        <end position="464"/>
    </location>
</feature>
<dbReference type="Pfam" id="PF01593">
    <property type="entry name" value="Amino_oxidase"/>
    <property type="match status" value="1"/>
</dbReference>
<dbReference type="InterPro" id="IPR050703">
    <property type="entry name" value="Flavin_MAO"/>
</dbReference>
<evidence type="ECO:0000259" key="6">
    <source>
        <dbReference type="Pfam" id="PF01593"/>
    </source>
</evidence>
<evidence type="ECO:0000256" key="1">
    <source>
        <dbReference type="ARBA" id="ARBA00001974"/>
    </source>
</evidence>
<keyword evidence="3 5" id="KW-0560">Oxidoreductase</keyword>
<name>A0ABR4CEP8_9HELO</name>
<keyword evidence="5" id="KW-0285">Flavoprotein</keyword>
<comment type="similarity">
    <text evidence="2 5">Belongs to the flavin monoamine oxidase family.</text>
</comment>
<comment type="caution">
    <text evidence="7">The sequence shown here is derived from an EMBL/GenBank/DDBJ whole genome shotgun (WGS) entry which is preliminary data.</text>
</comment>
<evidence type="ECO:0000313" key="7">
    <source>
        <dbReference type="EMBL" id="KAL2068437.1"/>
    </source>
</evidence>
<evidence type="ECO:0000256" key="3">
    <source>
        <dbReference type="ARBA" id="ARBA00023002"/>
    </source>
</evidence>
<evidence type="ECO:0000256" key="5">
    <source>
        <dbReference type="RuleBase" id="RU362067"/>
    </source>
</evidence>
<evidence type="ECO:0000256" key="2">
    <source>
        <dbReference type="ARBA" id="ARBA00005995"/>
    </source>
</evidence>
<accession>A0ABR4CEP8</accession>
<protein>
    <recommendedName>
        <fullName evidence="5">Amine oxidase</fullName>
        <ecNumber evidence="5">1.4.3.-</ecNumber>
    </recommendedName>
</protein>
<dbReference type="Gene3D" id="3.50.50.60">
    <property type="entry name" value="FAD/NAD(P)-binding domain"/>
    <property type="match status" value="1"/>
</dbReference>
<keyword evidence="5" id="KW-0274">FAD</keyword>
<dbReference type="PANTHER" id="PTHR43563:SF14">
    <property type="entry name" value="AMINE OXIDASE"/>
    <property type="match status" value="1"/>
</dbReference>
<keyword evidence="8" id="KW-1185">Reference proteome</keyword>
<dbReference type="EMBL" id="JAZHXI010000009">
    <property type="protein sequence ID" value="KAL2068437.1"/>
    <property type="molecule type" value="Genomic_DNA"/>
</dbReference>
<gene>
    <name evidence="7" type="ORF">VTL71DRAFT_16535</name>
</gene>
<comment type="catalytic activity">
    <reaction evidence="4">
        <text>a secondary aliphatic amine + O2 + H2O = a primary amine + an aldehyde + H2O2</text>
        <dbReference type="Rhea" id="RHEA:26414"/>
        <dbReference type="ChEBI" id="CHEBI:15377"/>
        <dbReference type="ChEBI" id="CHEBI:15379"/>
        <dbReference type="ChEBI" id="CHEBI:16240"/>
        <dbReference type="ChEBI" id="CHEBI:17478"/>
        <dbReference type="ChEBI" id="CHEBI:58855"/>
        <dbReference type="ChEBI" id="CHEBI:65296"/>
        <dbReference type="EC" id="1.4.3.4"/>
    </reaction>
</comment>
<dbReference type="Gene3D" id="1.10.405.10">
    <property type="entry name" value="Guanine Nucleotide Dissociation Inhibitor, domain 1"/>
    <property type="match status" value="1"/>
</dbReference>
<evidence type="ECO:0000313" key="8">
    <source>
        <dbReference type="Proteomes" id="UP001595075"/>
    </source>
</evidence>